<comment type="caution">
    <text evidence="1">The sequence shown here is derived from an EMBL/GenBank/DDBJ whole genome shotgun (WGS) entry which is preliminary data.</text>
</comment>
<protein>
    <submittedName>
        <fullName evidence="1">Uncharacterized protein</fullName>
    </submittedName>
</protein>
<proteinExistence type="predicted"/>
<dbReference type="EMBL" id="CALNXK010000014">
    <property type="protein sequence ID" value="CAH3046604.1"/>
    <property type="molecule type" value="Genomic_DNA"/>
</dbReference>
<evidence type="ECO:0000313" key="1">
    <source>
        <dbReference type="EMBL" id="CAH3046604.1"/>
    </source>
</evidence>
<keyword evidence="2" id="KW-1185">Reference proteome</keyword>
<reference evidence="1 2" key="1">
    <citation type="submission" date="2022-05" db="EMBL/GenBank/DDBJ databases">
        <authorList>
            <consortium name="Genoscope - CEA"/>
            <person name="William W."/>
        </authorList>
    </citation>
    <scope>NUCLEOTIDE SEQUENCE [LARGE SCALE GENOMIC DNA]</scope>
</reference>
<name>A0ABN8NBF0_9CNID</name>
<dbReference type="Proteomes" id="UP001159405">
    <property type="component" value="Unassembled WGS sequence"/>
</dbReference>
<accession>A0ABN8NBF0</accession>
<evidence type="ECO:0000313" key="2">
    <source>
        <dbReference type="Proteomes" id="UP001159405"/>
    </source>
</evidence>
<sequence>MTAPPCTLTPEGALEAFQEANRQDDKPRERFFVNRLEGSKELKKDILSLYKDPRKSCPKIFSLCPEDNRRAEGMHGDGRPILFFEGESDHLLPIHNQILQQMGAFISIGKIISHSILHGGPGVYGLSPVVKHYWAHGDLGKDPPPIVIEDLPDINLRETILELNAEEKVSNELRESLSAYMLEAGLEPELLCGG</sequence>
<gene>
    <name evidence="1" type="ORF">PLOB_00008190</name>
</gene>
<organism evidence="1 2">
    <name type="scientific">Porites lobata</name>
    <dbReference type="NCBI Taxonomy" id="104759"/>
    <lineage>
        <taxon>Eukaryota</taxon>
        <taxon>Metazoa</taxon>
        <taxon>Cnidaria</taxon>
        <taxon>Anthozoa</taxon>
        <taxon>Hexacorallia</taxon>
        <taxon>Scleractinia</taxon>
        <taxon>Fungiina</taxon>
        <taxon>Poritidae</taxon>
        <taxon>Porites</taxon>
    </lineage>
</organism>